<evidence type="ECO:0000313" key="1">
    <source>
        <dbReference type="EMBL" id="GBF08473.1"/>
    </source>
</evidence>
<protein>
    <submittedName>
        <fullName evidence="1">Uncharacterized protein</fullName>
    </submittedName>
</protein>
<dbReference type="AlphaFoldDB" id="A0A401H7V2"/>
<reference evidence="1 2" key="1">
    <citation type="submission" date="2017-02" db="EMBL/GenBank/DDBJ databases">
        <title>isolation and characterization of a novel temperate virus Aeropyrum globular virus 1 infecting hyperthermophilic archaeon Aeropyrum.</title>
        <authorList>
            <person name="Yumiya M."/>
            <person name="Yoshida T."/>
            <person name="Sako Y."/>
        </authorList>
    </citation>
    <scope>NUCLEOTIDE SEQUENCE [LARGE SCALE GENOMIC DNA]</scope>
    <source>
        <strain evidence="1 2">YK1-12-2013</strain>
    </source>
</reference>
<dbReference type="Proteomes" id="UP000291213">
    <property type="component" value="Unassembled WGS sequence"/>
</dbReference>
<evidence type="ECO:0000313" key="2">
    <source>
        <dbReference type="Proteomes" id="UP000291213"/>
    </source>
</evidence>
<dbReference type="GeneID" id="4525268"/>
<organism evidence="1 2">
    <name type="scientific">Aeropyrum pernix</name>
    <dbReference type="NCBI Taxonomy" id="56636"/>
    <lineage>
        <taxon>Archaea</taxon>
        <taxon>Thermoproteota</taxon>
        <taxon>Thermoprotei</taxon>
        <taxon>Desulfurococcales</taxon>
        <taxon>Desulfurococcaceae</taxon>
        <taxon>Aeropyrum</taxon>
    </lineage>
</organism>
<accession>A0A401H7V2</accession>
<gene>
    <name evidence="1" type="ORF">apy_01980</name>
</gene>
<sequence>MSERIVYPRIYVLRRRPRSGCEHFEVREREGEYIAFCRVLGRPLPSVSVEKCEKHWEDCPFRRMAAKMEGRDDWGQGSL</sequence>
<dbReference type="EMBL" id="BDMD01000007">
    <property type="protein sequence ID" value="GBF08473.1"/>
    <property type="molecule type" value="Genomic_DNA"/>
</dbReference>
<dbReference type="RefSeq" id="WP_010866721.1">
    <property type="nucleotide sequence ID" value="NZ_BDMD01000007.1"/>
</dbReference>
<dbReference type="OMA" id="QDNEASA"/>
<name>A0A401H7V2_AERPX</name>
<comment type="caution">
    <text evidence="1">The sequence shown here is derived from an EMBL/GenBank/DDBJ whole genome shotgun (WGS) entry which is preliminary data.</text>
</comment>
<dbReference type="OrthoDB" id="45678at2157"/>
<proteinExistence type="predicted"/>